<feature type="region of interest" description="Disordered" evidence="1">
    <location>
        <begin position="1"/>
        <end position="21"/>
    </location>
</feature>
<evidence type="ECO:0000313" key="3">
    <source>
        <dbReference type="Proteomes" id="UP001500979"/>
    </source>
</evidence>
<comment type="caution">
    <text evidence="2">The sequence shown here is derived from an EMBL/GenBank/DDBJ whole genome shotgun (WGS) entry which is preliminary data.</text>
</comment>
<reference evidence="2 3" key="1">
    <citation type="journal article" date="2019" name="Int. J. Syst. Evol. Microbiol.">
        <title>The Global Catalogue of Microorganisms (GCM) 10K type strain sequencing project: providing services to taxonomists for standard genome sequencing and annotation.</title>
        <authorList>
            <consortium name="The Broad Institute Genomics Platform"/>
            <consortium name="The Broad Institute Genome Sequencing Center for Infectious Disease"/>
            <person name="Wu L."/>
            <person name="Ma J."/>
        </authorList>
    </citation>
    <scope>NUCLEOTIDE SEQUENCE [LARGE SCALE GENOMIC DNA]</scope>
    <source>
        <strain evidence="2 3">JCM 9383</strain>
    </source>
</reference>
<protein>
    <submittedName>
        <fullName evidence="2">Uncharacterized protein</fullName>
    </submittedName>
</protein>
<sequence>MPALVTVTRSPSPARRRCSSNTSAAIGDRQMFPVQMKDRCTSYSLKWLTRRRYVVAGWRGRVVGGTLAAWKPATASA</sequence>
<accession>A0ABN3V3Z1</accession>
<name>A0ABN3V3Z1_9PSEU</name>
<proteinExistence type="predicted"/>
<keyword evidence="3" id="KW-1185">Reference proteome</keyword>
<evidence type="ECO:0000313" key="2">
    <source>
        <dbReference type="EMBL" id="GAA2777372.1"/>
    </source>
</evidence>
<organism evidence="2 3">
    <name type="scientific">Saccharopolyspora taberi</name>
    <dbReference type="NCBI Taxonomy" id="60895"/>
    <lineage>
        <taxon>Bacteria</taxon>
        <taxon>Bacillati</taxon>
        <taxon>Actinomycetota</taxon>
        <taxon>Actinomycetes</taxon>
        <taxon>Pseudonocardiales</taxon>
        <taxon>Pseudonocardiaceae</taxon>
        <taxon>Saccharopolyspora</taxon>
    </lineage>
</organism>
<gene>
    <name evidence="2" type="ORF">GCM10010470_08050</name>
</gene>
<evidence type="ECO:0000256" key="1">
    <source>
        <dbReference type="SAM" id="MobiDB-lite"/>
    </source>
</evidence>
<dbReference type="Proteomes" id="UP001500979">
    <property type="component" value="Unassembled WGS sequence"/>
</dbReference>
<dbReference type="EMBL" id="BAAAUX010000003">
    <property type="protein sequence ID" value="GAA2777372.1"/>
    <property type="molecule type" value="Genomic_DNA"/>
</dbReference>